<dbReference type="EMBL" id="KL447165">
    <property type="protein sequence ID" value="KFO70299.1"/>
    <property type="molecule type" value="Genomic_DNA"/>
</dbReference>
<evidence type="ECO:0000313" key="3">
    <source>
        <dbReference type="EMBL" id="KFO70299.1"/>
    </source>
</evidence>
<dbReference type="STRING" id="55661.A0A091FMF0"/>
<keyword evidence="4" id="KW-1185">Reference proteome</keyword>
<dbReference type="PANTHER" id="PTHR35254">
    <property type="entry name" value="STIMULATED BY RETINOIC ACID GENE 8 PROTEIN HOMOLOG"/>
    <property type="match status" value="1"/>
</dbReference>
<dbReference type="Pfam" id="PF23175">
    <property type="entry name" value="bHLH_STRA8"/>
    <property type="match status" value="1"/>
</dbReference>
<feature type="non-terminal residue" evidence="3">
    <location>
        <position position="411"/>
    </location>
</feature>
<gene>
    <name evidence="3" type="ORF">N303_04463</name>
</gene>
<dbReference type="GO" id="GO:0071300">
    <property type="term" value="P:cellular response to retinoic acid"/>
    <property type="evidence" value="ECO:0007669"/>
    <property type="project" value="InterPro"/>
</dbReference>
<dbReference type="Proteomes" id="UP000053760">
    <property type="component" value="Unassembled WGS sequence"/>
</dbReference>
<feature type="domain" description="STRA8 bHLH" evidence="2">
    <location>
        <begin position="15"/>
        <end position="92"/>
    </location>
</feature>
<accession>A0A091FMF0</accession>
<dbReference type="GO" id="GO:0007283">
    <property type="term" value="P:spermatogenesis"/>
    <property type="evidence" value="ECO:0007669"/>
    <property type="project" value="TreeGrafter"/>
</dbReference>
<organism evidence="3 4">
    <name type="scientific">Cuculus canorus</name>
    <name type="common">Common cuckoo</name>
    <dbReference type="NCBI Taxonomy" id="55661"/>
    <lineage>
        <taxon>Eukaryota</taxon>
        <taxon>Metazoa</taxon>
        <taxon>Chordata</taxon>
        <taxon>Craniata</taxon>
        <taxon>Vertebrata</taxon>
        <taxon>Euteleostomi</taxon>
        <taxon>Archelosauria</taxon>
        <taxon>Archosauria</taxon>
        <taxon>Dinosauria</taxon>
        <taxon>Saurischia</taxon>
        <taxon>Theropoda</taxon>
        <taxon>Coelurosauria</taxon>
        <taxon>Aves</taxon>
        <taxon>Neognathae</taxon>
        <taxon>Neoaves</taxon>
        <taxon>Otidimorphae</taxon>
        <taxon>Cuculiformes</taxon>
        <taxon>Cuculidae</taxon>
        <taxon>Cuculus</taxon>
    </lineage>
</organism>
<evidence type="ECO:0000256" key="1">
    <source>
        <dbReference type="SAM" id="MobiDB-lite"/>
    </source>
</evidence>
<dbReference type="GO" id="GO:0048477">
    <property type="term" value="P:oogenesis"/>
    <property type="evidence" value="ECO:0007669"/>
    <property type="project" value="TreeGrafter"/>
</dbReference>
<dbReference type="InterPro" id="IPR057021">
    <property type="entry name" value="bHLH_STRA8"/>
</dbReference>
<dbReference type="GO" id="GO:0005634">
    <property type="term" value="C:nucleus"/>
    <property type="evidence" value="ECO:0007669"/>
    <property type="project" value="TreeGrafter"/>
</dbReference>
<feature type="region of interest" description="Disordered" evidence="1">
    <location>
        <begin position="294"/>
        <end position="321"/>
    </location>
</feature>
<proteinExistence type="predicted"/>
<dbReference type="GO" id="GO:0090427">
    <property type="term" value="P:activation of meiosis"/>
    <property type="evidence" value="ECO:0007669"/>
    <property type="project" value="TreeGrafter"/>
</dbReference>
<dbReference type="InterPro" id="IPR033537">
    <property type="entry name" value="Stra8"/>
</dbReference>
<dbReference type="AlphaFoldDB" id="A0A091FMF0"/>
<name>A0A091FMF0_CUCCA</name>
<dbReference type="CDD" id="cd00083">
    <property type="entry name" value="bHLH_SF"/>
    <property type="match status" value="1"/>
</dbReference>
<dbReference type="GO" id="GO:0051321">
    <property type="term" value="P:meiotic cell cycle"/>
    <property type="evidence" value="ECO:0007669"/>
    <property type="project" value="InterPro"/>
</dbReference>
<evidence type="ECO:0000313" key="4">
    <source>
        <dbReference type="Proteomes" id="UP000053760"/>
    </source>
</evidence>
<reference evidence="3 4" key="1">
    <citation type="submission" date="2014-04" db="EMBL/GenBank/DDBJ databases">
        <title>Genome evolution of avian class.</title>
        <authorList>
            <person name="Zhang G."/>
            <person name="Li C."/>
        </authorList>
    </citation>
    <scope>NUCLEOTIDE SEQUENCE [LARGE SCALE GENOMIC DNA]</scope>
    <source>
        <strain evidence="3">BGI_N303</strain>
    </source>
</reference>
<sequence length="411" mass="46537">MEAAGGCSKPCARVSPSPLADLREVECCVTKRQLSRTRHRATLARLFSGLQEVVLSQLGKSASKYQVLRKAKKSIQKLEQTLGSLLKMKESFSLEDGNLSSLEEVREEYVKRYFRNHSQCFHLLSLIQLISTKDFSFTCRAKGGGESCLQKNGPRLWSDHDKGLINPEVVHVAFFLRILSSTASASGAVSETDSALWYSIQECEKQTMEKDEKPVLILSPDTSCPDLVEFERYLYFYKHAADLLIEHGIVCTEEVPLPEVSTAIFRFWQEQSEERRDSILQYCSQRAFLMDPKAASQEPACTEGSVRDSRGDNEEASGSSVSIQEEMMFEDAFDITAGFLDRRETQGVSGQSSAFASCTSDNPEENHRHHLQITNFLKSLFFANMLFCQEEDLQFDYETEMLRCTETFDDE</sequence>
<dbReference type="PANTHER" id="PTHR35254:SF1">
    <property type="entry name" value="STIMULATED BY RETINOIC ACID GENE 8 PROTEIN HOMOLOG"/>
    <property type="match status" value="1"/>
</dbReference>
<protein>
    <submittedName>
        <fullName evidence="3">Stimulated by retinoic acid 8</fullName>
    </submittedName>
</protein>
<evidence type="ECO:0000259" key="2">
    <source>
        <dbReference type="Pfam" id="PF23175"/>
    </source>
</evidence>